<evidence type="ECO:0000313" key="3">
    <source>
        <dbReference type="EMBL" id="RHY29237.1"/>
    </source>
</evidence>
<accession>A0A3R6Z3I9</accession>
<proteinExistence type="predicted"/>
<dbReference type="VEuPathDB" id="FungiDB:H310_11691"/>
<feature type="region of interest" description="Disordered" evidence="2">
    <location>
        <begin position="123"/>
        <end position="144"/>
    </location>
</feature>
<sequence length="743" mass="83574">MFSLANCCKQVSNDAHITGNKFSHSPPILLSMSEQHDERPGGKKKPAYQFTLQQDIDLVKEVISVAPHDAPYGQMSARCSISDKKQSLKDDRSKKEDKRETNGHIIRAAALVGMKRKFQEMEFESSDTEGSISTTPYKGNRGSSAARDSANAALCITSFLENANEYKLQEIAVQKEANALAMRKLELEEKRYELDKAEREARFALEQQERQLQFEIMKGTLEMMRSMTKYSEGSLDYRRASRIFAASNRYSKTTFVPPSADAIEAILIELAKPKKDRVDVLDQISLARPYSPKVAMARFTVDTGDALAAQSHEAIMSSLFTSTQTDAVEAFLSEFVQITLLGRGGILFSATSSSVRKALGGQYLSILGKRYLIPVQEEHPLDSLCYMDVTGIRDNLDATQFYRKLTQLGVDVAYQSHRAVIPGTGCHTNAWRVYFADGSIPKELMIHGVSINQIKYQKFHHRVYFKGTKGTPFHGANGVSLHCLDLEVKRTRDTSMEQHPDIDTATQPAPPCRVDLVSNASKKPKNDTTVSQPNSRRTAAERTHPDVAHTSCVFASSLQRSIVGAEATSMSTPEPHEHIDVYEDDGEIGEMDIDDSKDTHLFMEVDQPYQVVQRRGKRKERTRTALKNLEDFATPNFFDVLRRNNGGFRVVQWREKQDIVTIVPTFQRQFLSEEDRKECIATYPQVGNALSFDVETMSIERLHEILETSIQQLHHEELEDIDRTFSDAAADTHNDLTGYISKG</sequence>
<dbReference type="AlphaFoldDB" id="A0A3R6Z3I9"/>
<dbReference type="VEuPathDB" id="FungiDB:H310_11465"/>
<protein>
    <submittedName>
        <fullName evidence="3">Uncharacterized protein</fullName>
    </submittedName>
</protein>
<feature type="compositionally biased region" description="Basic and acidic residues" evidence="2">
    <location>
        <begin position="81"/>
        <end position="101"/>
    </location>
</feature>
<keyword evidence="1" id="KW-0175">Coiled coil</keyword>
<feature type="compositionally biased region" description="Polar residues" evidence="2">
    <location>
        <begin position="527"/>
        <end position="537"/>
    </location>
</feature>
<name>A0A3R6Z3I9_9STRA</name>
<feature type="region of interest" description="Disordered" evidence="2">
    <location>
        <begin position="497"/>
        <end position="546"/>
    </location>
</feature>
<dbReference type="EMBL" id="QUSY01000466">
    <property type="protein sequence ID" value="RHY29237.1"/>
    <property type="molecule type" value="Genomic_DNA"/>
</dbReference>
<evidence type="ECO:0000313" key="4">
    <source>
        <dbReference type="Proteomes" id="UP000285060"/>
    </source>
</evidence>
<comment type="caution">
    <text evidence="3">The sequence shown here is derived from an EMBL/GenBank/DDBJ whole genome shotgun (WGS) entry which is preliminary data.</text>
</comment>
<keyword evidence="4" id="KW-1185">Reference proteome</keyword>
<feature type="coiled-coil region" evidence="1">
    <location>
        <begin position="180"/>
        <end position="207"/>
    </location>
</feature>
<gene>
    <name evidence="3" type="ORF">DYB32_005312</name>
</gene>
<evidence type="ECO:0000256" key="2">
    <source>
        <dbReference type="SAM" id="MobiDB-lite"/>
    </source>
</evidence>
<evidence type="ECO:0000256" key="1">
    <source>
        <dbReference type="SAM" id="Coils"/>
    </source>
</evidence>
<reference evidence="3 4" key="1">
    <citation type="submission" date="2018-08" db="EMBL/GenBank/DDBJ databases">
        <title>Aphanomyces genome sequencing and annotation.</title>
        <authorList>
            <person name="Minardi D."/>
            <person name="Oidtmann B."/>
            <person name="Van Der Giezen M."/>
            <person name="Studholme D.J."/>
        </authorList>
    </citation>
    <scope>NUCLEOTIDE SEQUENCE [LARGE SCALE GENOMIC DNA]</scope>
    <source>
        <strain evidence="3 4">NJM0002</strain>
    </source>
</reference>
<dbReference type="Proteomes" id="UP000285060">
    <property type="component" value="Unassembled WGS sequence"/>
</dbReference>
<organism evidence="3 4">
    <name type="scientific">Aphanomyces invadans</name>
    <dbReference type="NCBI Taxonomy" id="157072"/>
    <lineage>
        <taxon>Eukaryota</taxon>
        <taxon>Sar</taxon>
        <taxon>Stramenopiles</taxon>
        <taxon>Oomycota</taxon>
        <taxon>Saprolegniomycetes</taxon>
        <taxon>Saprolegniales</taxon>
        <taxon>Verrucalvaceae</taxon>
        <taxon>Aphanomyces</taxon>
    </lineage>
</organism>
<feature type="compositionally biased region" description="Polar residues" evidence="2">
    <location>
        <begin position="128"/>
        <end position="143"/>
    </location>
</feature>
<feature type="region of interest" description="Disordered" evidence="2">
    <location>
        <begin position="74"/>
        <end position="101"/>
    </location>
</feature>